<dbReference type="HOGENOM" id="CLU_155233_2_0_6"/>
<reference evidence="3" key="1">
    <citation type="submission" date="2011-01" db="EMBL/GenBank/DDBJ databases">
        <title>Complete sequence of chromosome of Rahnella sp. Y9602.</title>
        <authorList>
            <consortium name="US DOE Joint Genome Institute"/>
            <person name="Lucas S."/>
            <person name="Copeland A."/>
            <person name="Lapidus A."/>
            <person name="Cheng J.-F."/>
            <person name="Goodwin L."/>
            <person name="Pitluck S."/>
            <person name="Lu M."/>
            <person name="Detter J.C."/>
            <person name="Han C."/>
            <person name="Tapia R."/>
            <person name="Land M."/>
            <person name="Hauser L."/>
            <person name="Kyrpides N."/>
            <person name="Ivanova N."/>
            <person name="Ovchinnikova G."/>
            <person name="Pagani I."/>
            <person name="Sobecky P.A."/>
            <person name="Martinez R.J."/>
            <person name="Woyke T."/>
        </authorList>
    </citation>
    <scope>NUCLEOTIDE SEQUENCE [LARGE SCALE GENOMIC DNA]</scope>
    <source>
        <strain evidence="3">Y9602</strain>
    </source>
</reference>
<name>A0A0H3F6W5_RAHSY</name>
<sequence length="103" mass="10764" precursor="true">MNRITCVLFLGVMASGTIQFASAAATGGIIHITGSIVDGGCHVSAARNAVISDCDRGGKQVRQVHTLNAQNPSSFALPLSLGQVTTRHINNDPRLAVMTVSYN</sequence>
<organism evidence="2 3">
    <name type="scientific">Rahnella sp. (strain Y9602)</name>
    <dbReference type="NCBI Taxonomy" id="2703885"/>
    <lineage>
        <taxon>Bacteria</taxon>
        <taxon>Pseudomonadati</taxon>
        <taxon>Pseudomonadota</taxon>
        <taxon>Gammaproteobacteria</taxon>
        <taxon>Enterobacterales</taxon>
        <taxon>Yersiniaceae</taxon>
        <taxon>Rahnella</taxon>
    </lineage>
</organism>
<reference evidence="2 3" key="2">
    <citation type="journal article" date="2012" name="J. Bacteriol.">
        <title>Complete Genome Sequence of Rahnella sp. Strain Y9602, a Gammaproteobacterium Isolate from Metal- and Radionuclide-Contaminated Soil.</title>
        <authorList>
            <person name="Martinez R.J."/>
            <person name="Bruce D."/>
            <person name="Detter C."/>
            <person name="Goodwin L.A."/>
            <person name="Han J."/>
            <person name="Han C.S."/>
            <person name="Held B."/>
            <person name="Land M.L."/>
            <person name="Mikhailova N."/>
            <person name="Nolan M."/>
            <person name="Pennacchio L."/>
            <person name="Pitluck S."/>
            <person name="Tapia R."/>
            <person name="Woyke T."/>
            <person name="Sobecky P.A."/>
        </authorList>
    </citation>
    <scope>NUCLEOTIDE SEQUENCE [LARGE SCALE GENOMIC DNA]</scope>
    <source>
        <strain evidence="2 3">Y9602</strain>
    </source>
</reference>
<accession>A0A0H3F6W5</accession>
<dbReference type="eggNOG" id="ENOG5031RQ0">
    <property type="taxonomic scope" value="Bacteria"/>
</dbReference>
<keyword evidence="1" id="KW-0732">Signal</keyword>
<evidence type="ECO:0000313" key="3">
    <source>
        <dbReference type="Proteomes" id="UP000007257"/>
    </source>
</evidence>
<feature type="chain" id="PRO_5002608685" description="Type 1 fimbrial protein" evidence="1">
    <location>
        <begin position="24"/>
        <end position="103"/>
    </location>
</feature>
<dbReference type="Proteomes" id="UP000007257">
    <property type="component" value="Chromosome"/>
</dbReference>
<dbReference type="RefSeq" id="WP_013574655.1">
    <property type="nucleotide sequence ID" value="NC_015061.1"/>
</dbReference>
<dbReference type="KEGG" id="rah:Rahaq_1328"/>
<evidence type="ECO:0000313" key="2">
    <source>
        <dbReference type="EMBL" id="ADW72951.1"/>
    </source>
</evidence>
<evidence type="ECO:0008006" key="4">
    <source>
        <dbReference type="Google" id="ProtNLM"/>
    </source>
</evidence>
<dbReference type="AlphaFoldDB" id="A0A0H3F6W5"/>
<proteinExistence type="predicted"/>
<evidence type="ECO:0000256" key="1">
    <source>
        <dbReference type="SAM" id="SignalP"/>
    </source>
</evidence>
<dbReference type="OrthoDB" id="6046808at2"/>
<gene>
    <name evidence="2" type="ordered locus">Rahaq_1328</name>
</gene>
<protein>
    <recommendedName>
        <fullName evidence="4">Type 1 fimbrial protein</fullName>
    </recommendedName>
</protein>
<feature type="signal peptide" evidence="1">
    <location>
        <begin position="1"/>
        <end position="23"/>
    </location>
</feature>
<dbReference type="EMBL" id="CP002505">
    <property type="protein sequence ID" value="ADW72951.1"/>
    <property type="molecule type" value="Genomic_DNA"/>
</dbReference>